<keyword evidence="1" id="KW-0812">Transmembrane</keyword>
<feature type="transmembrane region" description="Helical" evidence="1">
    <location>
        <begin position="82"/>
        <end position="100"/>
    </location>
</feature>
<accession>A0A8S9L999</accession>
<evidence type="ECO:0000313" key="3">
    <source>
        <dbReference type="EMBL" id="KAF2602016.1"/>
    </source>
</evidence>
<evidence type="ECO:0000256" key="1">
    <source>
        <dbReference type="SAM" id="Phobius"/>
    </source>
</evidence>
<dbReference type="EMBL" id="QGKY02000094">
    <property type="protein sequence ID" value="KAF2602016.1"/>
    <property type="molecule type" value="Genomic_DNA"/>
</dbReference>
<comment type="caution">
    <text evidence="3">The sequence shown here is derived from an EMBL/GenBank/DDBJ whole genome shotgun (WGS) entry which is preliminary data.</text>
</comment>
<feature type="signal peptide" evidence="2">
    <location>
        <begin position="1"/>
        <end position="23"/>
    </location>
</feature>
<gene>
    <name evidence="3" type="ORF">F2Q70_00028768</name>
</gene>
<keyword evidence="1" id="KW-0472">Membrane</keyword>
<evidence type="ECO:0008006" key="4">
    <source>
        <dbReference type="Google" id="ProtNLM"/>
    </source>
</evidence>
<reference evidence="3" key="1">
    <citation type="submission" date="2019-12" db="EMBL/GenBank/DDBJ databases">
        <title>Genome sequencing and annotation of Brassica cretica.</title>
        <authorList>
            <person name="Studholme D.J."/>
            <person name="Sarris P.F."/>
        </authorList>
    </citation>
    <scope>NUCLEOTIDE SEQUENCE</scope>
    <source>
        <strain evidence="3">PFS-102/07</strain>
        <tissue evidence="3">Leaf</tissue>
    </source>
</reference>
<protein>
    <recommendedName>
        <fullName evidence="4">Transmembrane protein</fullName>
    </recommendedName>
</protein>
<keyword evidence="2" id="KW-0732">Signal</keyword>
<feature type="chain" id="PRO_5035814636" description="Transmembrane protein" evidence="2">
    <location>
        <begin position="24"/>
        <end position="102"/>
    </location>
</feature>
<sequence length="102" mass="11153">MRGMKSLTIWALFAALLSQQLFASVTSIRVPRSLAASLKPLPLPLSPSLSLSQIFSLNFSVSEASSCWDVEKMTTEHESSQLYAIQTVLFLSGFGSLCFFST</sequence>
<name>A0A8S9L999_BRACR</name>
<organism evidence="3">
    <name type="scientific">Brassica cretica</name>
    <name type="common">Mustard</name>
    <dbReference type="NCBI Taxonomy" id="69181"/>
    <lineage>
        <taxon>Eukaryota</taxon>
        <taxon>Viridiplantae</taxon>
        <taxon>Streptophyta</taxon>
        <taxon>Embryophyta</taxon>
        <taxon>Tracheophyta</taxon>
        <taxon>Spermatophyta</taxon>
        <taxon>Magnoliopsida</taxon>
        <taxon>eudicotyledons</taxon>
        <taxon>Gunneridae</taxon>
        <taxon>Pentapetalae</taxon>
        <taxon>rosids</taxon>
        <taxon>malvids</taxon>
        <taxon>Brassicales</taxon>
        <taxon>Brassicaceae</taxon>
        <taxon>Brassiceae</taxon>
        <taxon>Brassica</taxon>
    </lineage>
</organism>
<dbReference type="AlphaFoldDB" id="A0A8S9L999"/>
<proteinExistence type="predicted"/>
<keyword evidence="1" id="KW-1133">Transmembrane helix</keyword>
<evidence type="ECO:0000256" key="2">
    <source>
        <dbReference type="SAM" id="SignalP"/>
    </source>
</evidence>